<feature type="chain" id="PRO_5011663333" description="Outer-membrane lipoprotein LolB" evidence="14">
    <location>
        <begin position="20"/>
        <end position="203"/>
    </location>
</feature>
<comment type="function">
    <text evidence="13">Plays a critical role in the incorporation of lipoproteins in the outer membrane after they are released by the LolA protein.</text>
</comment>
<dbReference type="RefSeq" id="WP_090202937.1">
    <property type="nucleotide sequence ID" value="NZ_FOFO01000002.1"/>
</dbReference>
<evidence type="ECO:0000256" key="4">
    <source>
        <dbReference type="ARBA" id="ARBA00016202"/>
    </source>
</evidence>
<comment type="subunit">
    <text evidence="3 13">Monomer.</text>
</comment>
<comment type="subcellular location">
    <subcellularLocation>
        <location evidence="1 13">Cell outer membrane</location>
        <topology evidence="1 13">Lipid-anchor</topology>
    </subcellularLocation>
</comment>
<reference evidence="15 16" key="1">
    <citation type="submission" date="2016-10" db="EMBL/GenBank/DDBJ databases">
        <authorList>
            <person name="de Groot N.N."/>
        </authorList>
    </citation>
    <scope>NUCLEOTIDE SEQUENCE [LARGE SCALE GENOMIC DNA]</scope>
    <source>
        <strain evidence="15 16">B7-7</strain>
    </source>
</reference>
<evidence type="ECO:0000313" key="15">
    <source>
        <dbReference type="EMBL" id="SEP63391.1"/>
    </source>
</evidence>
<dbReference type="InterPro" id="IPR004565">
    <property type="entry name" value="OM_lipoprot_LolB"/>
</dbReference>
<dbReference type="HAMAP" id="MF_00233">
    <property type="entry name" value="LolB"/>
    <property type="match status" value="1"/>
</dbReference>
<dbReference type="GO" id="GO:0009279">
    <property type="term" value="C:cell outer membrane"/>
    <property type="evidence" value="ECO:0007669"/>
    <property type="project" value="UniProtKB-SubCell"/>
</dbReference>
<evidence type="ECO:0000256" key="3">
    <source>
        <dbReference type="ARBA" id="ARBA00011245"/>
    </source>
</evidence>
<dbReference type="GO" id="GO:0015031">
    <property type="term" value="P:protein transport"/>
    <property type="evidence" value="ECO:0007669"/>
    <property type="project" value="UniProtKB-KW"/>
</dbReference>
<evidence type="ECO:0000256" key="9">
    <source>
        <dbReference type="ARBA" id="ARBA00023139"/>
    </source>
</evidence>
<evidence type="ECO:0000313" key="16">
    <source>
        <dbReference type="Proteomes" id="UP000199496"/>
    </source>
</evidence>
<dbReference type="OrthoDB" id="9797618at2"/>
<evidence type="ECO:0000256" key="13">
    <source>
        <dbReference type="HAMAP-Rule" id="MF_00233"/>
    </source>
</evidence>
<dbReference type="PROSITE" id="PS51257">
    <property type="entry name" value="PROKAR_LIPOPROTEIN"/>
    <property type="match status" value="1"/>
</dbReference>
<protein>
    <recommendedName>
        <fullName evidence="4 13">Outer-membrane lipoprotein LolB</fullName>
    </recommendedName>
</protein>
<dbReference type="InterPro" id="IPR029046">
    <property type="entry name" value="LolA/LolB/LppX"/>
</dbReference>
<keyword evidence="6 13" id="KW-0732">Signal</keyword>
<sequence length="203" mass="23088">MKIKGWLLMLAALMLGGCAVQPPLPVDHQAQAWQTRMQQLGAQDDWVLTGRIALFLENEQWNAHLRWRQRGDDYDIQLLGPFGRHGATLVGRASGVTLRNAEGEVYQDQDVDQLVYQTLGWQLPVSGLRYWVLGILAPGPVTDLTLDPLGRPQRLLQSGWDVGYDRYTEVGDTMTLPDRMRLTFDTIRVRLVVDDWQINHDPT</sequence>
<dbReference type="GO" id="GO:0044874">
    <property type="term" value="P:lipoprotein localization to outer membrane"/>
    <property type="evidence" value="ECO:0007669"/>
    <property type="project" value="UniProtKB-UniRule"/>
</dbReference>
<organism evidence="15 16">
    <name type="scientific">Ectothiorhodospira magna</name>
    <dbReference type="NCBI Taxonomy" id="867345"/>
    <lineage>
        <taxon>Bacteria</taxon>
        <taxon>Pseudomonadati</taxon>
        <taxon>Pseudomonadota</taxon>
        <taxon>Gammaproteobacteria</taxon>
        <taxon>Chromatiales</taxon>
        <taxon>Ectothiorhodospiraceae</taxon>
        <taxon>Ectothiorhodospira</taxon>
    </lineage>
</organism>
<dbReference type="Proteomes" id="UP000199496">
    <property type="component" value="Unassembled WGS sequence"/>
</dbReference>
<dbReference type="SUPFAM" id="SSF89392">
    <property type="entry name" value="Prokaryotic lipoproteins and lipoprotein localization factors"/>
    <property type="match status" value="1"/>
</dbReference>
<evidence type="ECO:0000256" key="7">
    <source>
        <dbReference type="ARBA" id="ARBA00022927"/>
    </source>
</evidence>
<keyword evidence="5 13" id="KW-0813">Transport</keyword>
<evidence type="ECO:0000256" key="5">
    <source>
        <dbReference type="ARBA" id="ARBA00022448"/>
    </source>
</evidence>
<evidence type="ECO:0000256" key="2">
    <source>
        <dbReference type="ARBA" id="ARBA00009696"/>
    </source>
</evidence>
<comment type="similarity">
    <text evidence="2 13">Belongs to the LolB family.</text>
</comment>
<gene>
    <name evidence="13" type="primary">lolB</name>
    <name evidence="15" type="ORF">SAMN05421693_102136</name>
</gene>
<dbReference type="AlphaFoldDB" id="A0A1H8ZG87"/>
<name>A0A1H8ZG87_9GAMM</name>
<feature type="signal peptide" evidence="14">
    <location>
        <begin position="1"/>
        <end position="19"/>
    </location>
</feature>
<dbReference type="Gene3D" id="2.50.20.10">
    <property type="entry name" value="Lipoprotein localisation LolA/LolB/LppX"/>
    <property type="match status" value="1"/>
</dbReference>
<keyword evidence="11 13" id="KW-0998">Cell outer membrane</keyword>
<accession>A0A1H8ZG87</accession>
<keyword evidence="7 13" id="KW-0653">Protein transport</keyword>
<keyword evidence="12 13" id="KW-0449">Lipoprotein</keyword>
<evidence type="ECO:0000256" key="8">
    <source>
        <dbReference type="ARBA" id="ARBA00023136"/>
    </source>
</evidence>
<evidence type="ECO:0000256" key="10">
    <source>
        <dbReference type="ARBA" id="ARBA00023186"/>
    </source>
</evidence>
<proteinExistence type="inferred from homology"/>
<dbReference type="CDD" id="cd16326">
    <property type="entry name" value="LolB"/>
    <property type="match status" value="1"/>
</dbReference>
<evidence type="ECO:0000256" key="14">
    <source>
        <dbReference type="SAM" id="SignalP"/>
    </source>
</evidence>
<keyword evidence="9 13" id="KW-0564">Palmitate</keyword>
<evidence type="ECO:0000256" key="1">
    <source>
        <dbReference type="ARBA" id="ARBA00004459"/>
    </source>
</evidence>
<evidence type="ECO:0000256" key="11">
    <source>
        <dbReference type="ARBA" id="ARBA00023237"/>
    </source>
</evidence>
<dbReference type="NCBIfam" id="TIGR00548">
    <property type="entry name" value="lolB"/>
    <property type="match status" value="1"/>
</dbReference>
<dbReference type="EMBL" id="FOFO01000002">
    <property type="protein sequence ID" value="SEP63391.1"/>
    <property type="molecule type" value="Genomic_DNA"/>
</dbReference>
<dbReference type="STRING" id="867345.SAMN05421693_102136"/>
<keyword evidence="10 13" id="KW-0143">Chaperone</keyword>
<keyword evidence="8 13" id="KW-0472">Membrane</keyword>
<evidence type="ECO:0000256" key="6">
    <source>
        <dbReference type="ARBA" id="ARBA00022729"/>
    </source>
</evidence>
<keyword evidence="16" id="KW-1185">Reference proteome</keyword>
<evidence type="ECO:0000256" key="12">
    <source>
        <dbReference type="ARBA" id="ARBA00023288"/>
    </source>
</evidence>
<dbReference type="Pfam" id="PF03550">
    <property type="entry name" value="LolB"/>
    <property type="match status" value="1"/>
</dbReference>